<gene>
    <name evidence="3" type="ORF">K0T92_14555</name>
</gene>
<dbReference type="InterPro" id="IPR036582">
    <property type="entry name" value="Mao_N_sf"/>
</dbReference>
<dbReference type="Proteomes" id="UP000812277">
    <property type="component" value="Unassembled WGS sequence"/>
</dbReference>
<sequence>MARTFKRYTLAEFITVLRQHVGKVKFSEVHVHATWKPTIADFRRSGGLKLQQAMQRAHLQRGFNDIAQHVTIDPDGYIWEGRPLTVAPASATGHNDGDSDGEHPFMFEMIGNFDRGCELLEGAQLETTLGLTRAIMSLFGVPLKRVRFHRDMTSLKTCPGSGVNKAEFMRQLQEEEGEDMEPIKVEINGKAVTGGELSKAGVVMVPLRAVGEALGAKVSWDKTSKTARVKTKK</sequence>
<dbReference type="Gene3D" id="3.30.457.10">
    <property type="entry name" value="Copper amine oxidase-like, N-terminal domain"/>
    <property type="match status" value="1"/>
</dbReference>
<name>A0ABS7D7Q3_9BACL</name>
<dbReference type="InterPro" id="IPR012854">
    <property type="entry name" value="Cu_amine_oxidase-like_N"/>
</dbReference>
<evidence type="ECO:0000259" key="1">
    <source>
        <dbReference type="Pfam" id="PF01510"/>
    </source>
</evidence>
<dbReference type="EC" id="3.5.1.28" evidence="3"/>
<organism evidence="3 4">
    <name type="scientific">Paenibacillus oenotherae</name>
    <dbReference type="NCBI Taxonomy" id="1435645"/>
    <lineage>
        <taxon>Bacteria</taxon>
        <taxon>Bacillati</taxon>
        <taxon>Bacillota</taxon>
        <taxon>Bacilli</taxon>
        <taxon>Bacillales</taxon>
        <taxon>Paenibacillaceae</taxon>
        <taxon>Paenibacillus</taxon>
    </lineage>
</organism>
<dbReference type="SUPFAM" id="SSF55383">
    <property type="entry name" value="Copper amine oxidase, domain N"/>
    <property type="match status" value="1"/>
</dbReference>
<feature type="domain" description="Copper amine oxidase-like N-terminal" evidence="2">
    <location>
        <begin position="188"/>
        <end position="232"/>
    </location>
</feature>
<evidence type="ECO:0000259" key="2">
    <source>
        <dbReference type="Pfam" id="PF07833"/>
    </source>
</evidence>
<dbReference type="RefSeq" id="WP_219873200.1">
    <property type="nucleotide sequence ID" value="NZ_JAHZIJ010000009.1"/>
</dbReference>
<keyword evidence="3" id="KW-0378">Hydrolase</keyword>
<evidence type="ECO:0000313" key="3">
    <source>
        <dbReference type="EMBL" id="MBW7475964.1"/>
    </source>
</evidence>
<comment type="caution">
    <text evidence="3">The sequence shown here is derived from an EMBL/GenBank/DDBJ whole genome shotgun (WGS) entry which is preliminary data.</text>
</comment>
<reference evidence="3 4" key="1">
    <citation type="submission" date="2021-07" db="EMBL/GenBank/DDBJ databases">
        <title>Paenibacillus radiodurans sp. nov., isolated from the southeastern edge of Tengger Desert.</title>
        <authorList>
            <person name="Zhang G."/>
        </authorList>
    </citation>
    <scope>NUCLEOTIDE SEQUENCE [LARGE SCALE GENOMIC DNA]</scope>
    <source>
        <strain evidence="3 4">DT7-4</strain>
    </source>
</reference>
<feature type="domain" description="N-acetylmuramoyl-L-alanine amidase" evidence="1">
    <location>
        <begin position="47"/>
        <end position="160"/>
    </location>
</feature>
<dbReference type="SUPFAM" id="SSF55846">
    <property type="entry name" value="N-acetylmuramoyl-L-alanine amidase-like"/>
    <property type="match status" value="1"/>
</dbReference>
<dbReference type="Pfam" id="PF01510">
    <property type="entry name" value="Amidase_2"/>
    <property type="match status" value="1"/>
</dbReference>
<proteinExistence type="predicted"/>
<protein>
    <submittedName>
        <fullName evidence="3">N-acetylmuramoyl-L-alanine amidase</fullName>
        <ecNumber evidence="3">3.5.1.28</ecNumber>
    </submittedName>
</protein>
<evidence type="ECO:0000313" key="4">
    <source>
        <dbReference type="Proteomes" id="UP000812277"/>
    </source>
</evidence>
<dbReference type="Gene3D" id="3.40.80.10">
    <property type="entry name" value="Peptidoglycan recognition protein-like"/>
    <property type="match status" value="1"/>
</dbReference>
<dbReference type="Pfam" id="PF07833">
    <property type="entry name" value="Cu_amine_oxidN1"/>
    <property type="match status" value="1"/>
</dbReference>
<dbReference type="CDD" id="cd06583">
    <property type="entry name" value="PGRP"/>
    <property type="match status" value="1"/>
</dbReference>
<dbReference type="InterPro" id="IPR036505">
    <property type="entry name" value="Amidase/PGRP_sf"/>
</dbReference>
<keyword evidence="4" id="KW-1185">Reference proteome</keyword>
<dbReference type="EMBL" id="JAHZIJ010000009">
    <property type="protein sequence ID" value="MBW7475964.1"/>
    <property type="molecule type" value="Genomic_DNA"/>
</dbReference>
<dbReference type="InterPro" id="IPR002502">
    <property type="entry name" value="Amidase_domain"/>
</dbReference>
<accession>A0ABS7D7Q3</accession>
<dbReference type="GO" id="GO:0008745">
    <property type="term" value="F:N-acetylmuramoyl-L-alanine amidase activity"/>
    <property type="evidence" value="ECO:0007669"/>
    <property type="project" value="UniProtKB-EC"/>
</dbReference>